<proteinExistence type="predicted"/>
<dbReference type="EMBL" id="CAJNOQ010036134">
    <property type="protein sequence ID" value="CAF1602754.1"/>
    <property type="molecule type" value="Genomic_DNA"/>
</dbReference>
<evidence type="ECO:0000313" key="2">
    <source>
        <dbReference type="EMBL" id="CAF4480841.1"/>
    </source>
</evidence>
<dbReference type="OrthoDB" id="10052789at2759"/>
<protein>
    <submittedName>
        <fullName evidence="1">Uncharacterized protein</fullName>
    </submittedName>
</protein>
<sequence>MSIFPIAPVDNMTMLEFFDCKRTVSDTIVFCQNLGLLPLGTPKVECPNRHIDWYLGVFSDVIDGYVWRCKICKARRSIRDDTFFSGSHLTLSQMLDLIFYWSQKIDSVEFLHRHCKMQ</sequence>
<dbReference type="Proteomes" id="UP000681722">
    <property type="component" value="Unassembled WGS sequence"/>
</dbReference>
<keyword evidence="3" id="KW-1185">Reference proteome</keyword>
<dbReference type="EMBL" id="CAJOBC010102593">
    <property type="protein sequence ID" value="CAF4480841.1"/>
    <property type="molecule type" value="Genomic_DNA"/>
</dbReference>
<dbReference type="AlphaFoldDB" id="A0A816AXI6"/>
<name>A0A816AXI6_9BILA</name>
<feature type="non-terminal residue" evidence="1">
    <location>
        <position position="1"/>
    </location>
</feature>
<comment type="caution">
    <text evidence="1">The sequence shown here is derived from an EMBL/GenBank/DDBJ whole genome shotgun (WGS) entry which is preliminary data.</text>
</comment>
<reference evidence="1" key="1">
    <citation type="submission" date="2021-02" db="EMBL/GenBank/DDBJ databases">
        <authorList>
            <person name="Nowell W R."/>
        </authorList>
    </citation>
    <scope>NUCLEOTIDE SEQUENCE</scope>
</reference>
<organism evidence="1 3">
    <name type="scientific">Didymodactylos carnosus</name>
    <dbReference type="NCBI Taxonomy" id="1234261"/>
    <lineage>
        <taxon>Eukaryota</taxon>
        <taxon>Metazoa</taxon>
        <taxon>Spiralia</taxon>
        <taxon>Gnathifera</taxon>
        <taxon>Rotifera</taxon>
        <taxon>Eurotatoria</taxon>
        <taxon>Bdelloidea</taxon>
        <taxon>Philodinida</taxon>
        <taxon>Philodinidae</taxon>
        <taxon>Didymodactylos</taxon>
    </lineage>
</organism>
<evidence type="ECO:0000313" key="1">
    <source>
        <dbReference type="EMBL" id="CAF1602754.1"/>
    </source>
</evidence>
<gene>
    <name evidence="1" type="ORF">GPM918_LOCUS42562</name>
    <name evidence="2" type="ORF">SRO942_LOCUS43824</name>
</gene>
<accession>A0A816AXI6</accession>
<dbReference type="Proteomes" id="UP000663829">
    <property type="component" value="Unassembled WGS sequence"/>
</dbReference>
<evidence type="ECO:0000313" key="3">
    <source>
        <dbReference type="Proteomes" id="UP000663829"/>
    </source>
</evidence>